<evidence type="ECO:0000256" key="6">
    <source>
        <dbReference type="ARBA" id="ARBA00023180"/>
    </source>
</evidence>
<dbReference type="Pfam" id="PF04577">
    <property type="entry name" value="Glyco_transf_61"/>
    <property type="match status" value="1"/>
</dbReference>
<evidence type="ECO:0000256" key="1">
    <source>
        <dbReference type="ARBA" id="ARBA00011970"/>
    </source>
</evidence>
<dbReference type="InterPro" id="IPR049625">
    <property type="entry name" value="Glyco_transf_61_cat"/>
</dbReference>
<evidence type="ECO:0000256" key="2">
    <source>
        <dbReference type="ARBA" id="ARBA00022676"/>
    </source>
</evidence>
<dbReference type="EMBL" id="JAQMWT010000340">
    <property type="protein sequence ID" value="KAJ8604087.1"/>
    <property type="molecule type" value="Genomic_DNA"/>
</dbReference>
<keyword evidence="5" id="KW-0256">Endoplasmic reticulum</keyword>
<organism evidence="12 13">
    <name type="scientific">Chrysophaeum taylorii</name>
    <dbReference type="NCBI Taxonomy" id="2483200"/>
    <lineage>
        <taxon>Eukaryota</taxon>
        <taxon>Sar</taxon>
        <taxon>Stramenopiles</taxon>
        <taxon>Ochrophyta</taxon>
        <taxon>Pelagophyceae</taxon>
        <taxon>Pelagomonadales</taxon>
        <taxon>Pelagomonadaceae</taxon>
        <taxon>Chrysophaeum</taxon>
    </lineage>
</organism>
<sequence length="532" mass="58770">MALRGRWKHRVTLLHLGNQRPSVVVVIAAVSALLGAGSHKLLSSSSSSSSSSRSVVAPPPPVVRLVERQNGTLVALEEELRACRNKQCPGAFSRSKEWSECERKFGMGLAASYAASKEVWCEGKASLTCFRHAYEHNKKTGMFCEGRNLVIDFRKVGGSSSLSKASRYLSFGEGATTGECRKTRRWKAELLMPHAALQLRGLREAAPPAETVEEATTTYLMARDEDCENMFHSTADHLNAYLVGVVLGIDWRETQTVLWDRHPDGPFEELIRSSFSRGRLKRAADYPRGPVRFRRLVFHLESPAGIVFPKVAGPKGIMRCRGSALWAGFRDHVLDSFGVLRVDPPAVPTIVVSARRRTRAKNVGRVFADEQALVDVLRKGNAMRFEVLDLATLSFGDQIRKLRGANVLVGAHGAGLMHVIFLADEAVLLEIHPSYRLDRHFRLAARMAGKIYLPMRSTRPVTCRGSSDSIPVDPRDFEAALDAAVRLARSFDDGVAECGLRCDPRILALDPHIPADLRPPNPNPLSTKFPCH</sequence>
<evidence type="ECO:0000256" key="5">
    <source>
        <dbReference type="ARBA" id="ARBA00022824"/>
    </source>
</evidence>
<dbReference type="EC" id="2.4.1.255" evidence="1"/>
<evidence type="ECO:0000256" key="10">
    <source>
        <dbReference type="ARBA" id="ARBA00049432"/>
    </source>
</evidence>
<evidence type="ECO:0000313" key="13">
    <source>
        <dbReference type="Proteomes" id="UP001230188"/>
    </source>
</evidence>
<keyword evidence="4" id="KW-0732">Signal</keyword>
<dbReference type="GO" id="GO:0097363">
    <property type="term" value="F:protein O-acetylglucosaminyltransferase activity"/>
    <property type="evidence" value="ECO:0007669"/>
    <property type="project" value="UniProtKB-EC"/>
</dbReference>
<dbReference type="InterPro" id="IPR007657">
    <property type="entry name" value="Glycosyltransferase_61"/>
</dbReference>
<evidence type="ECO:0000259" key="11">
    <source>
        <dbReference type="Pfam" id="PF04577"/>
    </source>
</evidence>
<keyword evidence="3" id="KW-0808">Transferase</keyword>
<dbReference type="AlphaFoldDB" id="A0AAD7UG79"/>
<dbReference type="PANTHER" id="PTHR20961">
    <property type="entry name" value="GLYCOSYLTRANSFERASE"/>
    <property type="match status" value="1"/>
</dbReference>
<dbReference type="PANTHER" id="PTHR20961:SF148">
    <property type="entry name" value="EGF DOMAIN-SPECIFIC O-LINKED N-ACETYLGLUCOSAMINE TRANSFERASE"/>
    <property type="match status" value="1"/>
</dbReference>
<evidence type="ECO:0000256" key="9">
    <source>
        <dbReference type="ARBA" id="ARBA00048317"/>
    </source>
</evidence>
<name>A0AAD7UG79_9STRA</name>
<gene>
    <name evidence="12" type="ORF">CTAYLR_001728</name>
</gene>
<comment type="catalytic activity">
    <reaction evidence="9">
        <text>L-seryl-[protein] + UDP-N-acetyl-alpha-D-glucosamine = 3-O-(N-acetyl-beta-D-glucosaminyl)-L-seryl-[protein] + UDP + H(+)</text>
        <dbReference type="Rhea" id="RHEA:48904"/>
        <dbReference type="Rhea" id="RHEA-COMP:9863"/>
        <dbReference type="Rhea" id="RHEA-COMP:12251"/>
        <dbReference type="ChEBI" id="CHEBI:15378"/>
        <dbReference type="ChEBI" id="CHEBI:29999"/>
        <dbReference type="ChEBI" id="CHEBI:57705"/>
        <dbReference type="ChEBI" id="CHEBI:58223"/>
        <dbReference type="ChEBI" id="CHEBI:90838"/>
        <dbReference type="EC" id="2.4.1.255"/>
    </reaction>
</comment>
<evidence type="ECO:0000256" key="8">
    <source>
        <dbReference type="ARBA" id="ARBA00042574"/>
    </source>
</evidence>
<feature type="domain" description="Glycosyltransferase 61 catalytic" evidence="11">
    <location>
        <begin position="335"/>
        <end position="428"/>
    </location>
</feature>
<reference evidence="12" key="1">
    <citation type="submission" date="2023-01" db="EMBL/GenBank/DDBJ databases">
        <title>Metagenome sequencing of chrysophaentin producing Chrysophaeum taylorii.</title>
        <authorList>
            <person name="Davison J."/>
            <person name="Bewley C."/>
        </authorList>
    </citation>
    <scope>NUCLEOTIDE SEQUENCE</scope>
    <source>
        <strain evidence="12">NIES-1699</strain>
    </source>
</reference>
<comment type="catalytic activity">
    <reaction evidence="10">
        <text>L-threonyl-[protein] + UDP-N-acetyl-alpha-D-glucosamine = 3-O-(N-acetyl-beta-D-glucosaminyl)-L-threonyl-[protein] + UDP + H(+)</text>
        <dbReference type="Rhea" id="RHEA:48908"/>
        <dbReference type="Rhea" id="RHEA-COMP:11060"/>
        <dbReference type="Rhea" id="RHEA-COMP:12252"/>
        <dbReference type="ChEBI" id="CHEBI:15378"/>
        <dbReference type="ChEBI" id="CHEBI:30013"/>
        <dbReference type="ChEBI" id="CHEBI:57705"/>
        <dbReference type="ChEBI" id="CHEBI:58223"/>
        <dbReference type="ChEBI" id="CHEBI:90840"/>
        <dbReference type="EC" id="2.4.1.255"/>
    </reaction>
</comment>
<protein>
    <recommendedName>
        <fullName evidence="7">EGF domain-specific O-linked N-acetylglucosamine transferase</fullName>
        <ecNumber evidence="1">2.4.1.255</ecNumber>
    </recommendedName>
    <alternativeName>
        <fullName evidence="8">Extracellular O-linked N-acetylglucosamine transferase</fullName>
    </alternativeName>
</protein>
<dbReference type="Proteomes" id="UP001230188">
    <property type="component" value="Unassembled WGS sequence"/>
</dbReference>
<evidence type="ECO:0000256" key="3">
    <source>
        <dbReference type="ARBA" id="ARBA00022679"/>
    </source>
</evidence>
<comment type="caution">
    <text evidence="12">The sequence shown here is derived from an EMBL/GenBank/DDBJ whole genome shotgun (WGS) entry which is preliminary data.</text>
</comment>
<proteinExistence type="predicted"/>
<evidence type="ECO:0000313" key="12">
    <source>
        <dbReference type="EMBL" id="KAJ8604087.1"/>
    </source>
</evidence>
<evidence type="ECO:0000256" key="4">
    <source>
        <dbReference type="ARBA" id="ARBA00022729"/>
    </source>
</evidence>
<evidence type="ECO:0000256" key="7">
    <source>
        <dbReference type="ARBA" id="ARBA00040944"/>
    </source>
</evidence>
<accession>A0AAD7UG79</accession>
<keyword evidence="13" id="KW-1185">Reference proteome</keyword>
<keyword evidence="6" id="KW-0325">Glycoprotein</keyword>
<keyword evidence="2" id="KW-0328">Glycosyltransferase</keyword>